<gene>
    <name evidence="3" type="ORF">A2Z86_04990</name>
</gene>
<reference evidence="3 4" key="1">
    <citation type="journal article" date="2016" name="Nat. Commun.">
        <title>Thousands of microbial genomes shed light on interconnected biogeochemical processes in an aquifer system.</title>
        <authorList>
            <person name="Anantharaman K."/>
            <person name="Brown C.T."/>
            <person name="Hug L.A."/>
            <person name="Sharon I."/>
            <person name="Castelle C.J."/>
            <person name="Probst A.J."/>
            <person name="Thomas B.C."/>
            <person name="Singh A."/>
            <person name="Wilkins M.J."/>
            <person name="Karaoz U."/>
            <person name="Brodie E.L."/>
            <person name="Williams K.H."/>
            <person name="Hubbard S.S."/>
            <person name="Banfield J.F."/>
        </authorList>
    </citation>
    <scope>NUCLEOTIDE SEQUENCE [LARGE SCALE GENOMIC DNA]</scope>
</reference>
<name>A0A1F5YDA0_9BACT</name>
<feature type="transmembrane region" description="Helical" evidence="2">
    <location>
        <begin position="14"/>
        <end position="35"/>
    </location>
</feature>
<organism evidence="3 4">
    <name type="scientific">Candidatus Glassbacteria bacterium GWA2_58_10</name>
    <dbReference type="NCBI Taxonomy" id="1817865"/>
    <lineage>
        <taxon>Bacteria</taxon>
        <taxon>Candidatus Glassiibacteriota</taxon>
    </lineage>
</organism>
<evidence type="ECO:0000256" key="1">
    <source>
        <dbReference type="SAM" id="MobiDB-lite"/>
    </source>
</evidence>
<dbReference type="PANTHER" id="PTHR31876:SF26">
    <property type="entry name" value="PROTEIN LIKE COV 2"/>
    <property type="match status" value="1"/>
</dbReference>
<keyword evidence="2" id="KW-0812">Transmembrane</keyword>
<proteinExistence type="predicted"/>
<accession>A0A1F5YDA0</accession>
<keyword evidence="2" id="KW-0472">Membrane</keyword>
<dbReference type="AlphaFoldDB" id="A0A1F5YDA0"/>
<evidence type="ECO:0000313" key="3">
    <source>
        <dbReference type="EMBL" id="OGF98170.1"/>
    </source>
</evidence>
<comment type="caution">
    <text evidence="3">The sequence shown here is derived from an EMBL/GenBank/DDBJ whole genome shotgun (WGS) entry which is preliminary data.</text>
</comment>
<feature type="region of interest" description="Disordered" evidence="1">
    <location>
        <begin position="208"/>
        <end position="227"/>
    </location>
</feature>
<dbReference type="Proteomes" id="UP000176992">
    <property type="component" value="Unassembled WGS sequence"/>
</dbReference>
<sequence length="227" mass="25488">MPERTLFKIFRRQLTTGLLVLLPVITTILLVTWLFRALDQILGRYFARLFGEYIHGVGFVSLILLIWLVGAVSRTYIGGKLNHFKDRLLARIPLIGSIFSSIKQVSDALMQMDPSNFEQVVMLEYPRKGLYAVGFVTSMRRVDFESPESGRGMEKVLHVFVPTVPNPTSGYIFLVPESQVYRLNITVEEGLKLVLSLGMIHPDQYQLKTSPAPSLESARTEGGPATS</sequence>
<keyword evidence="2" id="KW-1133">Transmembrane helix</keyword>
<dbReference type="Pfam" id="PF04367">
    <property type="entry name" value="DUF502"/>
    <property type="match status" value="1"/>
</dbReference>
<protein>
    <recommendedName>
        <fullName evidence="5">DUF502 domain-containing protein</fullName>
    </recommendedName>
</protein>
<dbReference type="InterPro" id="IPR007462">
    <property type="entry name" value="COV1-like"/>
</dbReference>
<dbReference type="EMBL" id="MFIV01000158">
    <property type="protein sequence ID" value="OGF98170.1"/>
    <property type="molecule type" value="Genomic_DNA"/>
</dbReference>
<feature type="transmembrane region" description="Helical" evidence="2">
    <location>
        <begin position="55"/>
        <end position="77"/>
    </location>
</feature>
<dbReference type="PANTHER" id="PTHR31876">
    <property type="entry name" value="COV-LIKE PROTEIN 1"/>
    <property type="match status" value="1"/>
</dbReference>
<evidence type="ECO:0000256" key="2">
    <source>
        <dbReference type="SAM" id="Phobius"/>
    </source>
</evidence>
<evidence type="ECO:0008006" key="5">
    <source>
        <dbReference type="Google" id="ProtNLM"/>
    </source>
</evidence>
<evidence type="ECO:0000313" key="4">
    <source>
        <dbReference type="Proteomes" id="UP000176992"/>
    </source>
</evidence>